<keyword evidence="1" id="KW-0732">Signal</keyword>
<sequence length="376" mass="42368">MHYKPISLTLWWVLLVKSISAASVEELTYWIGPECDGKGFNEAVMNEVRDMGTEGSKRVGDGNDEIMAHAFKTVFKVEKSDENALSQVTKAFDTIAKLKQTDDKKASDVRIYCDNDDAGQQGNRWQLKPGKKNRKAPFEDQTWWDEQDAIYRPKGSKGCQSEDDEGRTDGTLAQTYKTKDLPQYDMLPDHNPNRETFTICDAGLEFGDGDYKLLGDFKEDDAKIVQLPVTDFDALLSLTVFHEFCHITRVLDLPGDRPDPNDPDNRITEVTEWENVLKLDAETAIITPDAFAWLGMLAIMEKRNLRLARKDSEDEEEKKRADLEHGGGLVWVDKEKAPKPNSKRTLVKPRGFVAPNHLVPSATPRIRGRLVAGLAA</sequence>
<protein>
    <recommendedName>
        <fullName evidence="4">Lysine-specific metallo-endopeptidase domain-containing protein</fullName>
    </recommendedName>
</protein>
<dbReference type="InterPro" id="IPR024079">
    <property type="entry name" value="MetalloPept_cat_dom_sf"/>
</dbReference>
<gene>
    <name evidence="2" type="ORF">BCR34DRAFT_551927</name>
</gene>
<feature type="chain" id="PRO_5012734104" description="Lysine-specific metallo-endopeptidase domain-containing protein" evidence="1">
    <location>
        <begin position="22"/>
        <end position="376"/>
    </location>
</feature>
<evidence type="ECO:0000313" key="3">
    <source>
        <dbReference type="Proteomes" id="UP000193144"/>
    </source>
</evidence>
<dbReference type="GO" id="GO:0008237">
    <property type="term" value="F:metallopeptidase activity"/>
    <property type="evidence" value="ECO:0007669"/>
    <property type="project" value="InterPro"/>
</dbReference>
<keyword evidence="3" id="KW-1185">Reference proteome</keyword>
<reference evidence="2 3" key="1">
    <citation type="submission" date="2016-07" db="EMBL/GenBank/DDBJ databases">
        <title>Pervasive Adenine N6-methylation of Active Genes in Fungi.</title>
        <authorList>
            <consortium name="DOE Joint Genome Institute"/>
            <person name="Mondo S.J."/>
            <person name="Dannebaum R.O."/>
            <person name="Kuo R.C."/>
            <person name="Labutti K."/>
            <person name="Haridas S."/>
            <person name="Kuo A."/>
            <person name="Salamov A."/>
            <person name="Ahrendt S.R."/>
            <person name="Lipzen A."/>
            <person name="Sullivan W."/>
            <person name="Andreopoulos W.B."/>
            <person name="Clum A."/>
            <person name="Lindquist E."/>
            <person name="Daum C."/>
            <person name="Ramamoorthy G.K."/>
            <person name="Gryganskyi A."/>
            <person name="Culley D."/>
            <person name="Magnuson J.K."/>
            <person name="James T.Y."/>
            <person name="O'Malley M.A."/>
            <person name="Stajich J.E."/>
            <person name="Spatafora J.W."/>
            <person name="Visel A."/>
            <person name="Grigoriev I.V."/>
        </authorList>
    </citation>
    <scope>NUCLEOTIDE SEQUENCE [LARGE SCALE GENOMIC DNA]</scope>
    <source>
        <strain evidence="2 3">CBS 115471</strain>
    </source>
</reference>
<dbReference type="AlphaFoldDB" id="A0A1Y2AAR2"/>
<evidence type="ECO:0000256" key="1">
    <source>
        <dbReference type="SAM" id="SignalP"/>
    </source>
</evidence>
<proteinExistence type="predicted"/>
<feature type="signal peptide" evidence="1">
    <location>
        <begin position="1"/>
        <end position="21"/>
    </location>
</feature>
<evidence type="ECO:0008006" key="4">
    <source>
        <dbReference type="Google" id="ProtNLM"/>
    </source>
</evidence>
<comment type="caution">
    <text evidence="2">The sequence shown here is derived from an EMBL/GenBank/DDBJ whole genome shotgun (WGS) entry which is preliminary data.</text>
</comment>
<organism evidence="2 3">
    <name type="scientific">Clohesyomyces aquaticus</name>
    <dbReference type="NCBI Taxonomy" id="1231657"/>
    <lineage>
        <taxon>Eukaryota</taxon>
        <taxon>Fungi</taxon>
        <taxon>Dikarya</taxon>
        <taxon>Ascomycota</taxon>
        <taxon>Pezizomycotina</taxon>
        <taxon>Dothideomycetes</taxon>
        <taxon>Pleosporomycetidae</taxon>
        <taxon>Pleosporales</taxon>
        <taxon>Lindgomycetaceae</taxon>
        <taxon>Clohesyomyces</taxon>
    </lineage>
</organism>
<accession>A0A1Y2AAR2</accession>
<dbReference type="Gene3D" id="3.40.390.10">
    <property type="entry name" value="Collagenase (Catalytic Domain)"/>
    <property type="match status" value="1"/>
</dbReference>
<name>A0A1Y2AAR2_9PLEO</name>
<dbReference type="OrthoDB" id="3795705at2759"/>
<dbReference type="Proteomes" id="UP000193144">
    <property type="component" value="Unassembled WGS sequence"/>
</dbReference>
<dbReference type="EMBL" id="MCFA01000002">
    <property type="protein sequence ID" value="ORY19377.1"/>
    <property type="molecule type" value="Genomic_DNA"/>
</dbReference>
<evidence type="ECO:0000313" key="2">
    <source>
        <dbReference type="EMBL" id="ORY19377.1"/>
    </source>
</evidence>